<dbReference type="OrthoDB" id="3267789at2759"/>
<dbReference type="Proteomes" id="UP000230002">
    <property type="component" value="Unassembled WGS sequence"/>
</dbReference>
<evidence type="ECO:0000313" key="3">
    <source>
        <dbReference type="Proteomes" id="UP000230002"/>
    </source>
</evidence>
<protein>
    <submittedName>
        <fullName evidence="2">Uncharacterized protein</fullName>
    </submittedName>
</protein>
<proteinExistence type="predicted"/>
<accession>A0A2G8STX9</accession>
<feature type="compositionally biased region" description="Basic and acidic residues" evidence="1">
    <location>
        <begin position="125"/>
        <end position="134"/>
    </location>
</feature>
<evidence type="ECO:0000313" key="2">
    <source>
        <dbReference type="EMBL" id="PIL37236.1"/>
    </source>
</evidence>
<dbReference type="STRING" id="1077348.A0A2G8STX9"/>
<feature type="compositionally biased region" description="Polar residues" evidence="1">
    <location>
        <begin position="248"/>
        <end position="260"/>
    </location>
</feature>
<feature type="compositionally biased region" description="Low complexity" evidence="1">
    <location>
        <begin position="223"/>
        <end position="241"/>
    </location>
</feature>
<feature type="compositionally biased region" description="Basic and acidic residues" evidence="1">
    <location>
        <begin position="293"/>
        <end position="304"/>
    </location>
</feature>
<organism evidence="2 3">
    <name type="scientific">Ganoderma sinense ZZ0214-1</name>
    <dbReference type="NCBI Taxonomy" id="1077348"/>
    <lineage>
        <taxon>Eukaryota</taxon>
        <taxon>Fungi</taxon>
        <taxon>Dikarya</taxon>
        <taxon>Basidiomycota</taxon>
        <taxon>Agaricomycotina</taxon>
        <taxon>Agaricomycetes</taxon>
        <taxon>Polyporales</taxon>
        <taxon>Polyporaceae</taxon>
        <taxon>Ganoderma</taxon>
    </lineage>
</organism>
<feature type="compositionally biased region" description="Acidic residues" evidence="1">
    <location>
        <begin position="14"/>
        <end position="26"/>
    </location>
</feature>
<dbReference type="AlphaFoldDB" id="A0A2G8STX9"/>
<comment type="caution">
    <text evidence="2">The sequence shown here is derived from an EMBL/GenBank/DDBJ whole genome shotgun (WGS) entry which is preliminary data.</text>
</comment>
<evidence type="ECO:0000256" key="1">
    <source>
        <dbReference type="SAM" id="MobiDB-lite"/>
    </source>
</evidence>
<feature type="region of interest" description="Disordered" evidence="1">
    <location>
        <begin position="343"/>
        <end position="363"/>
    </location>
</feature>
<feature type="region of interest" description="Disordered" evidence="1">
    <location>
        <begin position="1"/>
        <end position="328"/>
    </location>
</feature>
<dbReference type="EMBL" id="AYKW01000001">
    <property type="protein sequence ID" value="PIL37236.1"/>
    <property type="molecule type" value="Genomic_DNA"/>
</dbReference>
<reference evidence="2 3" key="1">
    <citation type="journal article" date="2015" name="Sci. Rep.">
        <title>Chromosome-level genome map provides insights into diverse defense mechanisms in the medicinal fungus Ganoderma sinense.</title>
        <authorList>
            <person name="Zhu Y."/>
            <person name="Xu J."/>
            <person name="Sun C."/>
            <person name="Zhou S."/>
            <person name="Xu H."/>
            <person name="Nelson D.R."/>
            <person name="Qian J."/>
            <person name="Song J."/>
            <person name="Luo H."/>
            <person name="Xiang L."/>
            <person name="Li Y."/>
            <person name="Xu Z."/>
            <person name="Ji A."/>
            <person name="Wang L."/>
            <person name="Lu S."/>
            <person name="Hayward A."/>
            <person name="Sun W."/>
            <person name="Li X."/>
            <person name="Schwartz D.C."/>
            <person name="Wang Y."/>
            <person name="Chen S."/>
        </authorList>
    </citation>
    <scope>NUCLEOTIDE SEQUENCE [LARGE SCALE GENOMIC DNA]</scope>
    <source>
        <strain evidence="2 3">ZZ0214-1</strain>
    </source>
</reference>
<keyword evidence="3" id="KW-1185">Reference proteome</keyword>
<feature type="compositionally biased region" description="Polar residues" evidence="1">
    <location>
        <begin position="309"/>
        <end position="323"/>
    </location>
</feature>
<name>A0A2G8STX9_9APHY</name>
<gene>
    <name evidence="2" type="ORF">GSI_00929</name>
</gene>
<feature type="compositionally biased region" description="Low complexity" evidence="1">
    <location>
        <begin position="195"/>
        <end position="205"/>
    </location>
</feature>
<sequence>MDRPNTPGSHIDWAGEDDDSLPDLDDWGVKSVTDKSTSSGLPERSEKPDLLSPMLADALKPLPSIDVGSPLAVPTVPPPEIAPTAAASAKAGLGDNTPRGPPETSKVNSKDKSVPEKTAAAAPKKQGERKRSDASGKPPAPSNKPAAEPVEAPKQSPTKQANAPLHPSLPAKPVSAIDALAKRPSRKPPVPVQTPDPAVDVDTPPKSGLSESMHAPKASALTVPDPSSASPSPEPQSVSASIHAPVQSAPSHITSHSTPNFRPGHGRAQTMGRPRDLRVPMSAPHASFLDGPSDDRASRRDRINHARTHSSPPTGPGTSTAHSRTVHASRPVITVAALSGLARALGGSPSKREAGSVAVATKH</sequence>